<feature type="domain" description="Core-binding (CB)" evidence="7">
    <location>
        <begin position="74"/>
        <end position="155"/>
    </location>
</feature>
<dbReference type="SUPFAM" id="SSF56349">
    <property type="entry name" value="DNA breaking-rejoining enzymes"/>
    <property type="match status" value="1"/>
</dbReference>
<dbReference type="InterPro" id="IPR015094">
    <property type="entry name" value="Integrase_lambda-typ_DNA-bd_N"/>
</dbReference>
<dbReference type="EMBL" id="RVVJ01000055">
    <property type="protein sequence ID" value="MML56804.1"/>
    <property type="molecule type" value="Genomic_DNA"/>
</dbReference>
<name>A0A3R1AEE0_SALET</name>
<evidence type="ECO:0000256" key="2">
    <source>
        <dbReference type="ARBA" id="ARBA00022908"/>
    </source>
</evidence>
<sequence>MAARRRSSKTRDLPPNLYVRNGYYSYRDPRTGAEYGLGRDKRTSINEAVKTNIELLSLYQEKSLLERISGEGEKNLHDWLERYEKLISERGLKEKTLTDYKNKISAIRKRTNNMPLSSVTTKMIADLLNQYITEGKPSMAKLMRSTLIDIFREAIAEGHIQNNPATATRAPKTEVKRSRLTLDEYSTIKKFAGNEAAWLPLAMDLALITAQRVGDICKMKWTDIHDTRLRVAQQKTGAKLAIPLSLEMKEANISIEDVLHMCKTYCYGENILSSARNKPLSPITVSRYFMRARKASGIVFTGEPPTFHEIRSLAARLYARQVSDSFAQHLLGHKSDSMAARYRDSRGKEWDLIDVEYRTNFE</sequence>
<dbReference type="InterPro" id="IPR050808">
    <property type="entry name" value="Phage_Integrase"/>
</dbReference>
<dbReference type="Pfam" id="PF09003">
    <property type="entry name" value="Arm-DNA-bind_1"/>
    <property type="match status" value="1"/>
</dbReference>
<evidence type="ECO:0000259" key="6">
    <source>
        <dbReference type="PROSITE" id="PS51898"/>
    </source>
</evidence>
<accession>A0A3R1AEE0</accession>
<evidence type="ECO:0000259" key="7">
    <source>
        <dbReference type="PROSITE" id="PS51900"/>
    </source>
</evidence>
<evidence type="ECO:0000256" key="3">
    <source>
        <dbReference type="ARBA" id="ARBA00023125"/>
    </source>
</evidence>
<dbReference type="Gene3D" id="3.30.160.60">
    <property type="entry name" value="Classic Zinc Finger"/>
    <property type="match status" value="1"/>
</dbReference>
<dbReference type="Gene3D" id="1.10.443.10">
    <property type="entry name" value="Intergrase catalytic core"/>
    <property type="match status" value="1"/>
</dbReference>
<dbReference type="PROSITE" id="PS51898">
    <property type="entry name" value="TYR_RECOMBINASE"/>
    <property type="match status" value="1"/>
</dbReference>
<gene>
    <name evidence="8" type="ORF">D7N80_26725</name>
</gene>
<protein>
    <submittedName>
        <fullName evidence="8">Integrase</fullName>
    </submittedName>
</protein>
<dbReference type="AlphaFoldDB" id="A0A3R1AEE0"/>
<dbReference type="PANTHER" id="PTHR30629:SF2">
    <property type="entry name" value="PROPHAGE INTEGRASE INTS-RELATED"/>
    <property type="match status" value="1"/>
</dbReference>
<dbReference type="InterPro" id="IPR053876">
    <property type="entry name" value="Phage_int_M"/>
</dbReference>
<dbReference type="GO" id="GO:0003677">
    <property type="term" value="F:DNA binding"/>
    <property type="evidence" value="ECO:0007669"/>
    <property type="project" value="UniProtKB-UniRule"/>
</dbReference>
<dbReference type="SUPFAM" id="SSF54171">
    <property type="entry name" value="DNA-binding domain"/>
    <property type="match status" value="1"/>
</dbReference>
<dbReference type="PROSITE" id="PS51900">
    <property type="entry name" value="CB"/>
    <property type="match status" value="1"/>
</dbReference>
<dbReference type="InterPro" id="IPR010998">
    <property type="entry name" value="Integrase_recombinase_N"/>
</dbReference>
<dbReference type="InterPro" id="IPR013762">
    <property type="entry name" value="Integrase-like_cat_sf"/>
</dbReference>
<keyword evidence="2" id="KW-0229">DNA integration</keyword>
<dbReference type="Gene3D" id="1.10.150.130">
    <property type="match status" value="1"/>
</dbReference>
<dbReference type="GO" id="GO:0008907">
    <property type="term" value="F:integrase activity"/>
    <property type="evidence" value="ECO:0007669"/>
    <property type="project" value="InterPro"/>
</dbReference>
<evidence type="ECO:0000256" key="1">
    <source>
        <dbReference type="ARBA" id="ARBA00008857"/>
    </source>
</evidence>
<dbReference type="PANTHER" id="PTHR30629">
    <property type="entry name" value="PROPHAGE INTEGRASE"/>
    <property type="match status" value="1"/>
</dbReference>
<evidence type="ECO:0000256" key="4">
    <source>
        <dbReference type="ARBA" id="ARBA00023172"/>
    </source>
</evidence>
<organism evidence="8">
    <name type="scientific">Salmonella enterica I</name>
    <dbReference type="NCBI Taxonomy" id="59201"/>
    <lineage>
        <taxon>Bacteria</taxon>
        <taxon>Pseudomonadati</taxon>
        <taxon>Pseudomonadota</taxon>
        <taxon>Gammaproteobacteria</taxon>
        <taxon>Enterobacterales</taxon>
        <taxon>Enterobacteriaceae</taxon>
        <taxon>Salmonella</taxon>
    </lineage>
</organism>
<dbReference type="GO" id="GO:0006310">
    <property type="term" value="P:DNA recombination"/>
    <property type="evidence" value="ECO:0007669"/>
    <property type="project" value="UniProtKB-KW"/>
</dbReference>
<reference evidence="8" key="1">
    <citation type="submission" date="2018-09" db="EMBL/GenBank/DDBJ databases">
        <authorList>
            <person name="Ashton P.M."/>
            <person name="Dallman T."/>
            <person name="Nair S."/>
            <person name="De Pinna E."/>
            <person name="Peters T."/>
            <person name="Grant K."/>
        </authorList>
    </citation>
    <scope>NUCLEOTIDE SEQUENCE [LARGE SCALE GENOMIC DNA]</scope>
    <source>
        <strain evidence="8">598938</strain>
    </source>
</reference>
<feature type="domain" description="Tyr recombinase" evidence="6">
    <location>
        <begin position="175"/>
        <end position="355"/>
    </location>
</feature>
<evidence type="ECO:0000256" key="5">
    <source>
        <dbReference type="PROSITE-ProRule" id="PRU01248"/>
    </source>
</evidence>
<dbReference type="InterPro" id="IPR016177">
    <property type="entry name" value="DNA-bd_dom_sf"/>
</dbReference>
<dbReference type="InterPro" id="IPR002104">
    <property type="entry name" value="Integrase_catalytic"/>
</dbReference>
<dbReference type="InterPro" id="IPR011010">
    <property type="entry name" value="DNA_brk_join_enz"/>
</dbReference>
<dbReference type="Pfam" id="PF00589">
    <property type="entry name" value="Phage_integrase"/>
    <property type="match status" value="1"/>
</dbReference>
<keyword evidence="4" id="KW-0233">DNA recombination</keyword>
<dbReference type="Proteomes" id="UP000885348">
    <property type="component" value="Unassembled WGS sequence"/>
</dbReference>
<dbReference type="Pfam" id="PF22022">
    <property type="entry name" value="Phage_int_M"/>
    <property type="match status" value="1"/>
</dbReference>
<dbReference type="InterPro" id="IPR044068">
    <property type="entry name" value="CB"/>
</dbReference>
<proteinExistence type="inferred from homology"/>
<comment type="similarity">
    <text evidence="1">Belongs to the 'phage' integrase family.</text>
</comment>
<comment type="caution">
    <text evidence="8">The sequence shown here is derived from an EMBL/GenBank/DDBJ whole genome shotgun (WGS) entry which is preliminary data.</text>
</comment>
<keyword evidence="3 5" id="KW-0238">DNA-binding</keyword>
<evidence type="ECO:0000313" key="8">
    <source>
        <dbReference type="EMBL" id="MML56804.1"/>
    </source>
</evidence>
<dbReference type="CDD" id="cd00800">
    <property type="entry name" value="INT_Lambda_C"/>
    <property type="match status" value="1"/>
</dbReference>